<comment type="caution">
    <text evidence="1">The sequence shown here is derived from an EMBL/GenBank/DDBJ whole genome shotgun (WGS) entry which is preliminary data.</text>
</comment>
<name>A0ABT0B8H3_9SPHN</name>
<accession>A0ABT0B8H3</accession>
<gene>
    <name evidence="1" type="ORF">MTR64_21255</name>
</gene>
<dbReference type="EMBL" id="JALHLE010000073">
    <property type="protein sequence ID" value="MCJ2181094.1"/>
    <property type="molecule type" value="Genomic_DNA"/>
</dbReference>
<evidence type="ECO:0000313" key="1">
    <source>
        <dbReference type="EMBL" id="MCJ2181094.1"/>
    </source>
</evidence>
<sequence length="138" mass="15264">MPLRWNIFTIPCGLAAAQVNHERLLQPVRPAITAQNSILAWIDYKQLTRAPFTHLALDNLYAVVNPRSPKHIRSATVLRLKTVRAPISNGIRCRTGPDEQAVGIAEEIVTVERALYRRLQAAVCCRATSVIAASALRS</sequence>
<organism evidence="1 2">
    <name type="scientific">Novosphingobium album</name>
    <name type="common">ex Hu et al. 2023</name>
    <dbReference type="NCBI Taxonomy" id="2930093"/>
    <lineage>
        <taxon>Bacteria</taxon>
        <taxon>Pseudomonadati</taxon>
        <taxon>Pseudomonadota</taxon>
        <taxon>Alphaproteobacteria</taxon>
        <taxon>Sphingomonadales</taxon>
        <taxon>Sphingomonadaceae</taxon>
        <taxon>Novosphingobium</taxon>
    </lineage>
</organism>
<proteinExistence type="predicted"/>
<protein>
    <submittedName>
        <fullName evidence="1">Uncharacterized protein</fullName>
    </submittedName>
</protein>
<keyword evidence="2" id="KW-1185">Reference proteome</keyword>
<dbReference type="Proteomes" id="UP001162880">
    <property type="component" value="Unassembled WGS sequence"/>
</dbReference>
<evidence type="ECO:0000313" key="2">
    <source>
        <dbReference type="Proteomes" id="UP001162880"/>
    </source>
</evidence>
<dbReference type="RefSeq" id="WP_243996592.1">
    <property type="nucleotide sequence ID" value="NZ_JALHLE010000073.1"/>
</dbReference>
<reference evidence="1" key="1">
    <citation type="submission" date="2022-03" db="EMBL/GenBank/DDBJ databases">
        <title>Identification of a novel bacterium isolated from mangrove sediments.</title>
        <authorList>
            <person name="Pan X."/>
        </authorList>
    </citation>
    <scope>NUCLEOTIDE SEQUENCE</scope>
    <source>
        <strain evidence="1">B2580</strain>
    </source>
</reference>